<evidence type="ECO:0000256" key="8">
    <source>
        <dbReference type="ARBA" id="ARBA00023047"/>
    </source>
</evidence>
<keyword evidence="12" id="KW-0564">Palmitate</keyword>
<evidence type="ECO:0000256" key="9">
    <source>
        <dbReference type="ARBA" id="ARBA00023065"/>
    </source>
</evidence>
<keyword evidence="3" id="KW-0813">Transport</keyword>
<name>A0A2S1SDG6_9FLAO</name>
<evidence type="ECO:0000259" key="17">
    <source>
        <dbReference type="Pfam" id="PF02563"/>
    </source>
</evidence>
<evidence type="ECO:0000256" key="16">
    <source>
        <dbReference type="SAM" id="SignalP"/>
    </source>
</evidence>
<evidence type="ECO:0000256" key="10">
    <source>
        <dbReference type="ARBA" id="ARBA00023114"/>
    </source>
</evidence>
<keyword evidence="13" id="KW-0998">Cell outer membrane</keyword>
<keyword evidence="7 16" id="KW-0732">Signal</keyword>
<dbReference type="GO" id="GO:0046930">
    <property type="term" value="C:pore complex"/>
    <property type="evidence" value="ECO:0007669"/>
    <property type="project" value="UniProtKB-KW"/>
</dbReference>
<evidence type="ECO:0000256" key="12">
    <source>
        <dbReference type="ARBA" id="ARBA00023139"/>
    </source>
</evidence>
<dbReference type="OrthoDB" id="662756at2"/>
<dbReference type="PROSITE" id="PS51257">
    <property type="entry name" value="PROKAR_LIPOPROTEIN"/>
    <property type="match status" value="1"/>
</dbReference>
<feature type="domain" description="Polysaccharide export protein N-terminal" evidence="17">
    <location>
        <begin position="45"/>
        <end position="139"/>
    </location>
</feature>
<evidence type="ECO:0000256" key="6">
    <source>
        <dbReference type="ARBA" id="ARBA00022692"/>
    </source>
</evidence>
<comment type="subcellular location">
    <subcellularLocation>
        <location evidence="1">Cell outer membrane</location>
        <topology evidence="1">Multi-pass membrane protein</topology>
    </subcellularLocation>
</comment>
<keyword evidence="6 15" id="KW-0812">Transmembrane</keyword>
<feature type="signal peptide" evidence="16">
    <location>
        <begin position="1"/>
        <end position="22"/>
    </location>
</feature>
<evidence type="ECO:0000256" key="13">
    <source>
        <dbReference type="ARBA" id="ARBA00023237"/>
    </source>
</evidence>
<evidence type="ECO:0000313" key="20">
    <source>
        <dbReference type="Proteomes" id="UP000244937"/>
    </source>
</evidence>
<dbReference type="InterPro" id="IPR049712">
    <property type="entry name" value="Poly_export"/>
</dbReference>
<evidence type="ECO:0000256" key="4">
    <source>
        <dbReference type="ARBA" id="ARBA00022452"/>
    </source>
</evidence>
<feature type="transmembrane region" description="Helical" evidence="15">
    <location>
        <begin position="238"/>
        <end position="256"/>
    </location>
</feature>
<dbReference type="InterPro" id="IPR003715">
    <property type="entry name" value="Poly_export_N"/>
</dbReference>
<dbReference type="GO" id="GO:0006811">
    <property type="term" value="P:monoatomic ion transport"/>
    <property type="evidence" value="ECO:0007669"/>
    <property type="project" value="UniProtKB-KW"/>
</dbReference>
<keyword evidence="8" id="KW-0625">Polysaccharide transport</keyword>
<dbReference type="GO" id="GO:0015159">
    <property type="term" value="F:polysaccharide transmembrane transporter activity"/>
    <property type="evidence" value="ECO:0007669"/>
    <property type="project" value="InterPro"/>
</dbReference>
<evidence type="ECO:0000256" key="7">
    <source>
        <dbReference type="ARBA" id="ARBA00022729"/>
    </source>
</evidence>
<keyword evidence="15" id="KW-1133">Transmembrane helix</keyword>
<keyword evidence="11 15" id="KW-0472">Membrane</keyword>
<dbReference type="Pfam" id="PF02563">
    <property type="entry name" value="Poly_export"/>
    <property type="match status" value="1"/>
</dbReference>
<dbReference type="PANTHER" id="PTHR33619:SF3">
    <property type="entry name" value="POLYSACCHARIDE EXPORT PROTEIN GFCE-RELATED"/>
    <property type="match status" value="1"/>
</dbReference>
<evidence type="ECO:0000256" key="1">
    <source>
        <dbReference type="ARBA" id="ARBA00004571"/>
    </source>
</evidence>
<dbReference type="Gene3D" id="3.30.1950.10">
    <property type="entry name" value="wza like domain"/>
    <property type="match status" value="1"/>
</dbReference>
<keyword evidence="9" id="KW-0406">Ion transport</keyword>
<organism evidence="19 20">
    <name type="scientific">Flavobacterium pallidum</name>
    <dbReference type="NCBI Taxonomy" id="2172098"/>
    <lineage>
        <taxon>Bacteria</taxon>
        <taxon>Pseudomonadati</taxon>
        <taxon>Bacteroidota</taxon>
        <taxon>Flavobacteriia</taxon>
        <taxon>Flavobacteriales</taxon>
        <taxon>Flavobacteriaceae</taxon>
        <taxon>Flavobacterium</taxon>
    </lineage>
</organism>
<proteinExistence type="inferred from homology"/>
<evidence type="ECO:0000259" key="18">
    <source>
        <dbReference type="Pfam" id="PF22461"/>
    </source>
</evidence>
<protein>
    <submittedName>
        <fullName evidence="19">Sugar transporter</fullName>
    </submittedName>
</protein>
<dbReference type="EMBL" id="CP029187">
    <property type="protein sequence ID" value="AWI24437.1"/>
    <property type="molecule type" value="Genomic_DNA"/>
</dbReference>
<accession>A0A2S1SDG6</accession>
<evidence type="ECO:0000313" key="19">
    <source>
        <dbReference type="EMBL" id="AWI24437.1"/>
    </source>
</evidence>
<evidence type="ECO:0000256" key="2">
    <source>
        <dbReference type="ARBA" id="ARBA00009450"/>
    </source>
</evidence>
<gene>
    <name evidence="19" type="ORF">HYN49_00205</name>
</gene>
<feature type="chain" id="PRO_5015454306" evidence="16">
    <location>
        <begin position="23"/>
        <end position="257"/>
    </location>
</feature>
<keyword evidence="5 19" id="KW-0762">Sugar transport</keyword>
<evidence type="ECO:0000256" key="15">
    <source>
        <dbReference type="SAM" id="Phobius"/>
    </source>
</evidence>
<comment type="similarity">
    <text evidence="2">Belongs to the BexD/CtrA/VexA family.</text>
</comment>
<sequence>MIKRIFCLLCLAVFLFSCQSKKKLVYFQGIENVKGGEKVDFEPLLQSDDLLLIIISSPVPEAAVPYNLITYSASSLEDQDRSGGSGVRYQTYLIDKDGNIEFPILGQIKVGGLTKSQAVDKIKTALKKYITSPIVNLRIVNYKISVMGEVVRPGLYTVQTERITLPEALSQAGDLTIYGDRKEILIIRDVDGVKTHHFVDITSADFINSPFYYLDQNDVVYVKPNQTKVNSSVVGPNVTVGISAISLLITIIALIAR</sequence>
<dbReference type="GO" id="GO:0009279">
    <property type="term" value="C:cell outer membrane"/>
    <property type="evidence" value="ECO:0007669"/>
    <property type="project" value="UniProtKB-SubCell"/>
</dbReference>
<dbReference type="PANTHER" id="PTHR33619">
    <property type="entry name" value="POLYSACCHARIDE EXPORT PROTEIN GFCE-RELATED"/>
    <property type="match status" value="1"/>
</dbReference>
<dbReference type="Proteomes" id="UP000244937">
    <property type="component" value="Chromosome"/>
</dbReference>
<dbReference type="Gene3D" id="3.10.560.10">
    <property type="entry name" value="Outer membrane lipoprotein wza domain like"/>
    <property type="match status" value="1"/>
</dbReference>
<feature type="domain" description="SLBB" evidence="18">
    <location>
        <begin position="143"/>
        <end position="222"/>
    </location>
</feature>
<dbReference type="InterPro" id="IPR054765">
    <property type="entry name" value="SLBB_dom"/>
</dbReference>
<keyword evidence="10" id="KW-0626">Porin</keyword>
<evidence type="ECO:0000256" key="11">
    <source>
        <dbReference type="ARBA" id="ARBA00023136"/>
    </source>
</evidence>
<evidence type="ECO:0000256" key="5">
    <source>
        <dbReference type="ARBA" id="ARBA00022597"/>
    </source>
</evidence>
<dbReference type="Pfam" id="PF22461">
    <property type="entry name" value="SLBB_2"/>
    <property type="match status" value="1"/>
</dbReference>
<dbReference type="GO" id="GO:0015288">
    <property type="term" value="F:porin activity"/>
    <property type="evidence" value="ECO:0007669"/>
    <property type="project" value="UniProtKB-KW"/>
</dbReference>
<keyword evidence="20" id="KW-1185">Reference proteome</keyword>
<reference evidence="19 20" key="1">
    <citation type="submission" date="2018-05" db="EMBL/GenBank/DDBJ databases">
        <title>Genome sequencing of Flavobacterium sp. HYN0049.</title>
        <authorList>
            <person name="Yi H."/>
            <person name="Baek C."/>
        </authorList>
    </citation>
    <scope>NUCLEOTIDE SEQUENCE [LARGE SCALE GENOMIC DNA]</scope>
    <source>
        <strain evidence="19 20">HYN0049</strain>
    </source>
</reference>
<keyword evidence="14" id="KW-0449">Lipoprotein</keyword>
<evidence type="ECO:0000256" key="3">
    <source>
        <dbReference type="ARBA" id="ARBA00022448"/>
    </source>
</evidence>
<evidence type="ECO:0000256" key="14">
    <source>
        <dbReference type="ARBA" id="ARBA00023288"/>
    </source>
</evidence>
<keyword evidence="4" id="KW-1134">Transmembrane beta strand</keyword>
<dbReference type="KEGG" id="fpal:HYN49_00205"/>
<dbReference type="AlphaFoldDB" id="A0A2S1SDG6"/>